<proteinExistence type="predicted"/>
<dbReference type="InterPro" id="IPR034660">
    <property type="entry name" value="DinB/YfiT-like"/>
</dbReference>
<accession>A0A552WTU4</accession>
<dbReference type="Gene3D" id="1.20.120.450">
    <property type="entry name" value="dinb family like domain"/>
    <property type="match status" value="1"/>
</dbReference>
<dbReference type="InterPro" id="IPR017517">
    <property type="entry name" value="Maleyloyr_isom"/>
</dbReference>
<gene>
    <name evidence="3" type="ORF">FJ693_06330</name>
</gene>
<evidence type="ECO:0000259" key="2">
    <source>
        <dbReference type="Pfam" id="PF11716"/>
    </source>
</evidence>
<keyword evidence="4" id="KW-1185">Reference proteome</keyword>
<dbReference type="NCBIfam" id="TIGR03083">
    <property type="entry name" value="maleylpyruvate isomerase family mycothiol-dependent enzyme"/>
    <property type="match status" value="1"/>
</dbReference>
<dbReference type="RefSeq" id="WP_143417693.1">
    <property type="nucleotide sequence ID" value="NZ_VJXR01000012.1"/>
</dbReference>
<feature type="domain" description="Mycothiol-dependent maleylpyruvate isomerase metal-binding" evidence="2">
    <location>
        <begin position="8"/>
        <end position="90"/>
    </location>
</feature>
<dbReference type="AlphaFoldDB" id="A0A552WTU4"/>
<dbReference type="Proteomes" id="UP000318693">
    <property type="component" value="Unassembled WGS sequence"/>
</dbReference>
<evidence type="ECO:0000256" key="1">
    <source>
        <dbReference type="SAM" id="MobiDB-lite"/>
    </source>
</evidence>
<evidence type="ECO:0000313" key="3">
    <source>
        <dbReference type="EMBL" id="TRW46202.1"/>
    </source>
</evidence>
<dbReference type="InterPro" id="IPR017519">
    <property type="entry name" value="CHP03085"/>
</dbReference>
<dbReference type="InterPro" id="IPR024344">
    <property type="entry name" value="MDMPI_metal-binding"/>
</dbReference>
<comment type="caution">
    <text evidence="3">The sequence shown here is derived from an EMBL/GenBank/DDBJ whole genome shotgun (WGS) entry which is preliminary data.</text>
</comment>
<dbReference type="SUPFAM" id="SSF109854">
    <property type="entry name" value="DinB/YfiT-like putative metalloenzymes"/>
    <property type="match status" value="1"/>
</dbReference>
<reference evidence="3 4" key="1">
    <citation type="submission" date="2019-07" db="EMBL/GenBank/DDBJ databases">
        <title>Georgenia wutianyii sp. nov. and Georgenia *** sp. nov. isolated from plateau pika (Ochotona curzoniae) in the Qinghai-Tibet plateau of China.</title>
        <authorList>
            <person name="Tian Z."/>
        </authorList>
    </citation>
    <scope>NUCLEOTIDE SEQUENCE [LARGE SCALE GENOMIC DNA]</scope>
    <source>
        <strain evidence="3 4">Z446</strain>
    </source>
</reference>
<dbReference type="EMBL" id="VJXR01000012">
    <property type="protein sequence ID" value="TRW46202.1"/>
    <property type="molecule type" value="Genomic_DNA"/>
</dbReference>
<dbReference type="GO" id="GO:0046872">
    <property type="term" value="F:metal ion binding"/>
    <property type="evidence" value="ECO:0007669"/>
    <property type="project" value="InterPro"/>
</dbReference>
<evidence type="ECO:0000313" key="4">
    <source>
        <dbReference type="Proteomes" id="UP000318693"/>
    </source>
</evidence>
<sequence>MTWMETERAALVDTFRDADPDADTLCEGWTVRHLLAHLVLREHRPVRNAVELAARRPPGRELFLGSVVERARTPAGYAALLQRFAGGMSAANPVSWPGDGAHLLEYVIHHEDVRRGGDEPAEARVLPPDEVRAIWARLAPFAKLGYRRSPVGVVLAVPGGPRAVVRRAADAVVLTGDPVELALHASGRRTAADVEVMGRPKTVERFLDHFAGDPDQQPGQGRARSGDFSPRR</sequence>
<organism evidence="3 4">
    <name type="scientific">Georgenia yuyongxinii</name>
    <dbReference type="NCBI Taxonomy" id="2589797"/>
    <lineage>
        <taxon>Bacteria</taxon>
        <taxon>Bacillati</taxon>
        <taxon>Actinomycetota</taxon>
        <taxon>Actinomycetes</taxon>
        <taxon>Micrococcales</taxon>
        <taxon>Bogoriellaceae</taxon>
        <taxon>Georgenia</taxon>
    </lineage>
</organism>
<feature type="region of interest" description="Disordered" evidence="1">
    <location>
        <begin position="209"/>
        <end position="232"/>
    </location>
</feature>
<name>A0A552WTU4_9MICO</name>
<dbReference type="NCBIfam" id="TIGR03085">
    <property type="entry name" value="TIGR03085 family metal-binding protein"/>
    <property type="match status" value="1"/>
</dbReference>
<dbReference type="Pfam" id="PF11716">
    <property type="entry name" value="MDMPI_N"/>
    <property type="match status" value="1"/>
</dbReference>
<protein>
    <submittedName>
        <fullName evidence="3">TIGR03085 family protein</fullName>
    </submittedName>
</protein>